<comment type="caution">
    <text evidence="1">The sequence shown here is derived from an EMBL/GenBank/DDBJ whole genome shotgun (WGS) entry which is preliminary data.</text>
</comment>
<accession>A0A1Q3C6H7</accession>
<protein>
    <submittedName>
        <fullName evidence="1">Uncharacterized protein</fullName>
    </submittedName>
</protein>
<reference evidence="2" key="1">
    <citation type="submission" date="2016-04" db="EMBL/GenBank/DDBJ databases">
        <title>Cephalotus genome sequencing.</title>
        <authorList>
            <person name="Fukushima K."/>
            <person name="Hasebe M."/>
            <person name="Fang X."/>
        </authorList>
    </citation>
    <scope>NUCLEOTIDE SEQUENCE [LARGE SCALE GENOMIC DNA]</scope>
    <source>
        <strain evidence="2">cv. St1</strain>
    </source>
</reference>
<proteinExistence type="predicted"/>
<dbReference type="PANTHER" id="PTHR48434:SF1">
    <property type="entry name" value="(RAPE) HYPOTHETICAL PROTEIN"/>
    <property type="match status" value="1"/>
</dbReference>
<dbReference type="Proteomes" id="UP000187406">
    <property type="component" value="Unassembled WGS sequence"/>
</dbReference>
<keyword evidence="2" id="KW-1185">Reference proteome</keyword>
<evidence type="ECO:0000313" key="2">
    <source>
        <dbReference type="Proteomes" id="UP000187406"/>
    </source>
</evidence>
<dbReference type="EMBL" id="BDDD01001417">
    <property type="protein sequence ID" value="GAV75784.1"/>
    <property type="molecule type" value="Genomic_DNA"/>
</dbReference>
<dbReference type="OrthoDB" id="1743486at2759"/>
<dbReference type="AlphaFoldDB" id="A0A1Q3C6H7"/>
<sequence length="209" mass="25733">YPDWHYYNNHAQKTQTYYEFILVDTDSIKISPKSDPKNPGLITHTSVFIQKILTLLEWGQNPHYYKQFTASFDLPIYNYFDYMDAWKHAFLFQNIENRHSWFFCFDKTFKKHTIPYWFVDWWCIYGPIDKILPLSIEEVFDTFTKNTKPITLCRKMLSFFIHCKLSWIMYWDYVIEESPKMVPILHRQFWTKWWNKHDLSKFTSKTILR</sequence>
<gene>
    <name evidence="1" type="ORF">CFOL_v3_19260</name>
</gene>
<dbReference type="PANTHER" id="PTHR48434">
    <property type="entry name" value="(RAPE) HYPOTHETICAL PROTEIN"/>
    <property type="match status" value="1"/>
</dbReference>
<evidence type="ECO:0000313" key="1">
    <source>
        <dbReference type="EMBL" id="GAV75784.1"/>
    </source>
</evidence>
<feature type="non-terminal residue" evidence="1">
    <location>
        <position position="1"/>
    </location>
</feature>
<organism evidence="1 2">
    <name type="scientific">Cephalotus follicularis</name>
    <name type="common">Albany pitcher plant</name>
    <dbReference type="NCBI Taxonomy" id="3775"/>
    <lineage>
        <taxon>Eukaryota</taxon>
        <taxon>Viridiplantae</taxon>
        <taxon>Streptophyta</taxon>
        <taxon>Embryophyta</taxon>
        <taxon>Tracheophyta</taxon>
        <taxon>Spermatophyta</taxon>
        <taxon>Magnoliopsida</taxon>
        <taxon>eudicotyledons</taxon>
        <taxon>Gunneridae</taxon>
        <taxon>Pentapetalae</taxon>
        <taxon>rosids</taxon>
        <taxon>fabids</taxon>
        <taxon>Oxalidales</taxon>
        <taxon>Cephalotaceae</taxon>
        <taxon>Cephalotus</taxon>
    </lineage>
</organism>
<dbReference type="InParanoid" id="A0A1Q3C6H7"/>
<name>A0A1Q3C6H7_CEPFO</name>